<dbReference type="GO" id="GO:0030288">
    <property type="term" value="C:outer membrane-bounded periplasmic space"/>
    <property type="evidence" value="ECO:0007669"/>
    <property type="project" value="UniProtKB-UniRule"/>
</dbReference>
<dbReference type="InterPro" id="IPR011990">
    <property type="entry name" value="TPR-like_helical_dom_sf"/>
</dbReference>
<comment type="caution">
    <text evidence="5">The sequence shown here is derived from an EMBL/GenBank/DDBJ whole genome shotgun (WGS) entry which is preliminary data.</text>
</comment>
<gene>
    <name evidence="1" type="primary">cpoB</name>
    <name evidence="5" type="ORF">FHR70_004733</name>
</gene>
<keyword evidence="1" id="KW-0732">Signal</keyword>
<accession>A0A7W4VRD9</accession>
<reference evidence="5 6" key="1">
    <citation type="submission" date="2020-08" db="EMBL/GenBank/DDBJ databases">
        <title>The Agave Microbiome: Exploring the role of microbial communities in plant adaptations to desert environments.</title>
        <authorList>
            <person name="Partida-Martinez L.P."/>
        </authorList>
    </citation>
    <scope>NUCLEOTIDE SEQUENCE [LARGE SCALE GENOMIC DNA]</scope>
    <source>
        <strain evidence="5 6">AT3.9</strain>
    </source>
</reference>
<evidence type="ECO:0000256" key="2">
    <source>
        <dbReference type="PROSITE-ProRule" id="PRU00339"/>
    </source>
</evidence>
<dbReference type="Gene3D" id="1.25.40.10">
    <property type="entry name" value="Tetratricopeptide repeat domain"/>
    <property type="match status" value="1"/>
</dbReference>
<evidence type="ECO:0000313" key="6">
    <source>
        <dbReference type="Proteomes" id="UP000532010"/>
    </source>
</evidence>
<dbReference type="Pfam" id="PF16331">
    <property type="entry name" value="TolA_bind_tri"/>
    <property type="match status" value="1"/>
</dbReference>
<keyword evidence="1" id="KW-0131">Cell cycle</keyword>
<feature type="compositionally biased region" description="Basic and acidic residues" evidence="3">
    <location>
        <begin position="342"/>
        <end position="353"/>
    </location>
</feature>
<feature type="compositionally biased region" description="Low complexity" evidence="3">
    <location>
        <begin position="109"/>
        <end position="134"/>
    </location>
</feature>
<protein>
    <recommendedName>
        <fullName evidence="1">Cell division coordinator CpoB</fullName>
    </recommendedName>
</protein>
<dbReference type="AlphaFoldDB" id="A0A7W4VRD9"/>
<evidence type="ECO:0000256" key="3">
    <source>
        <dbReference type="SAM" id="MobiDB-lite"/>
    </source>
</evidence>
<comment type="function">
    <text evidence="1">Mediates coordination of peptidoglycan synthesis and outer membrane constriction during cell division.</text>
</comment>
<dbReference type="InterPro" id="IPR032519">
    <property type="entry name" value="YbgF_tri"/>
</dbReference>
<dbReference type="InterPro" id="IPR014162">
    <property type="entry name" value="CpoB_C"/>
</dbReference>
<dbReference type="Pfam" id="PF13432">
    <property type="entry name" value="TPR_16"/>
    <property type="match status" value="1"/>
</dbReference>
<organism evidence="5 6">
    <name type="scientific">Microvirga lupini</name>
    <dbReference type="NCBI Taxonomy" id="420324"/>
    <lineage>
        <taxon>Bacteria</taxon>
        <taxon>Pseudomonadati</taxon>
        <taxon>Pseudomonadota</taxon>
        <taxon>Alphaproteobacteria</taxon>
        <taxon>Hyphomicrobiales</taxon>
        <taxon>Methylobacteriaceae</taxon>
        <taxon>Microvirga</taxon>
    </lineage>
</organism>
<dbReference type="GO" id="GO:0043093">
    <property type="term" value="P:FtsZ-dependent cytokinesis"/>
    <property type="evidence" value="ECO:0007669"/>
    <property type="project" value="UniProtKB-UniRule"/>
</dbReference>
<dbReference type="GO" id="GO:0070206">
    <property type="term" value="P:protein trimerization"/>
    <property type="evidence" value="ECO:0007669"/>
    <property type="project" value="InterPro"/>
</dbReference>
<evidence type="ECO:0000259" key="4">
    <source>
        <dbReference type="Pfam" id="PF16331"/>
    </source>
</evidence>
<dbReference type="EMBL" id="JACHWB010000012">
    <property type="protein sequence ID" value="MBB3021631.1"/>
    <property type="molecule type" value="Genomic_DNA"/>
</dbReference>
<keyword evidence="1" id="KW-0574">Periplasm</keyword>
<sequence length="353" mass="38482">MKSQSAATISPWRRFCVIGPSVEDPYGIPSMFRRLFVFFAFALALAAPAAAQDAADAIVRLNRLESQFRQLSGQMEQLQYENRQLKEQLRKFQEDVEFRFQEGRGGSGSRSAPAPSTTTPSRPATPQAQPAQPQRRSDVFDPSEAPGAPGAPRPLGSTPPSEPLAQADAGRPMPLPGGQLAGIGELIEQDDAEGAPLDQHADVQATLPQGAIAERANPSVAATSVGNPRSDFDTAYASFTARQYDQAEMGFRRFLQSNPRDKLVPEATFWLGETYLVRSRYREAAEQFLNVSAEHPDTPKAPDALLRLGISLNGLGAKDRACAVFAELDRKYPQASAPVRQASEREQKRIKCS</sequence>
<dbReference type="SUPFAM" id="SSF48452">
    <property type="entry name" value="TPR-like"/>
    <property type="match status" value="1"/>
</dbReference>
<feature type="domain" description="YbgF trimerisation" evidence="4">
    <location>
        <begin position="54"/>
        <end position="107"/>
    </location>
</feature>
<keyword evidence="1" id="KW-0132">Cell division</keyword>
<dbReference type="HAMAP" id="MF_02066">
    <property type="entry name" value="CpoB"/>
    <property type="match status" value="1"/>
</dbReference>
<dbReference type="InterPro" id="IPR019734">
    <property type="entry name" value="TPR_rpt"/>
</dbReference>
<dbReference type="Proteomes" id="UP000532010">
    <property type="component" value="Unassembled WGS sequence"/>
</dbReference>
<proteinExistence type="inferred from homology"/>
<comment type="subcellular location">
    <subcellularLocation>
        <location evidence="1">Periplasm</location>
    </subcellularLocation>
</comment>
<feature type="repeat" description="TPR" evidence="2">
    <location>
        <begin position="265"/>
        <end position="298"/>
    </location>
</feature>
<evidence type="ECO:0000256" key="1">
    <source>
        <dbReference type="HAMAP-Rule" id="MF_02066"/>
    </source>
</evidence>
<dbReference type="InterPro" id="IPR034706">
    <property type="entry name" value="CpoB"/>
</dbReference>
<keyword evidence="2" id="KW-0802">TPR repeat</keyword>
<name>A0A7W4VRD9_9HYPH</name>
<feature type="region of interest" description="Disordered" evidence="3">
    <location>
        <begin position="100"/>
        <end position="181"/>
    </location>
</feature>
<dbReference type="NCBIfam" id="TIGR02795">
    <property type="entry name" value="tol_pal_ybgF"/>
    <property type="match status" value="1"/>
</dbReference>
<dbReference type="PROSITE" id="PS50005">
    <property type="entry name" value="TPR"/>
    <property type="match status" value="1"/>
</dbReference>
<evidence type="ECO:0000313" key="5">
    <source>
        <dbReference type="EMBL" id="MBB3021631.1"/>
    </source>
</evidence>
<keyword evidence="6" id="KW-1185">Reference proteome</keyword>
<comment type="similarity">
    <text evidence="1">Belongs to the CpoB family.</text>
</comment>
<feature type="compositionally biased region" description="Low complexity" evidence="3">
    <location>
        <begin position="145"/>
        <end position="156"/>
    </location>
</feature>
<feature type="region of interest" description="Disordered" evidence="3">
    <location>
        <begin position="334"/>
        <end position="353"/>
    </location>
</feature>